<name>A0AA88WIT9_9ASTE</name>
<dbReference type="Proteomes" id="UP001188597">
    <property type="component" value="Unassembled WGS sequence"/>
</dbReference>
<evidence type="ECO:0000313" key="2">
    <source>
        <dbReference type="Proteomes" id="UP001188597"/>
    </source>
</evidence>
<sequence length="175" mass="20992">MGYVTGEMQRPALGDSTYANWELNNSIVMAWLINSMESHISWTYLFLRTAKVISDAVNKNYSDLENASKVFEIKNKLKEMHQGNLRVTEYYNELQTLWQELDMHYEADWGDLERNLKFKRHLEKERLYEFLTRLNRELDEVRGRILGRRPLPFIDEEFAEVRREASRRRVTLRGK</sequence>
<dbReference type="PANTHER" id="PTHR37610">
    <property type="entry name" value="CCHC-TYPE DOMAIN-CONTAINING PROTEIN"/>
    <property type="match status" value="1"/>
</dbReference>
<dbReference type="PANTHER" id="PTHR37610:SF75">
    <property type="entry name" value="RETROTRANSPOSON COPIA-LIKE N-TERMINAL DOMAIN-CONTAINING PROTEIN"/>
    <property type="match status" value="1"/>
</dbReference>
<gene>
    <name evidence="1" type="ORF">RJ639_040234</name>
</gene>
<organism evidence="1 2">
    <name type="scientific">Escallonia herrerae</name>
    <dbReference type="NCBI Taxonomy" id="1293975"/>
    <lineage>
        <taxon>Eukaryota</taxon>
        <taxon>Viridiplantae</taxon>
        <taxon>Streptophyta</taxon>
        <taxon>Embryophyta</taxon>
        <taxon>Tracheophyta</taxon>
        <taxon>Spermatophyta</taxon>
        <taxon>Magnoliopsida</taxon>
        <taxon>eudicotyledons</taxon>
        <taxon>Gunneridae</taxon>
        <taxon>Pentapetalae</taxon>
        <taxon>asterids</taxon>
        <taxon>campanulids</taxon>
        <taxon>Escalloniales</taxon>
        <taxon>Escalloniaceae</taxon>
        <taxon>Escallonia</taxon>
    </lineage>
</organism>
<dbReference type="AlphaFoldDB" id="A0AA88WIT9"/>
<comment type="caution">
    <text evidence="1">The sequence shown here is derived from an EMBL/GenBank/DDBJ whole genome shotgun (WGS) entry which is preliminary data.</text>
</comment>
<protein>
    <recommendedName>
        <fullName evidence="3">Retrotransposon gag domain-containing protein</fullName>
    </recommendedName>
</protein>
<evidence type="ECO:0008006" key="3">
    <source>
        <dbReference type="Google" id="ProtNLM"/>
    </source>
</evidence>
<accession>A0AA88WIT9</accession>
<dbReference type="EMBL" id="JAVXUP010000456">
    <property type="protein sequence ID" value="KAK3027519.1"/>
    <property type="molecule type" value="Genomic_DNA"/>
</dbReference>
<keyword evidence="2" id="KW-1185">Reference proteome</keyword>
<proteinExistence type="predicted"/>
<evidence type="ECO:0000313" key="1">
    <source>
        <dbReference type="EMBL" id="KAK3027519.1"/>
    </source>
</evidence>
<reference evidence="1" key="1">
    <citation type="submission" date="2022-12" db="EMBL/GenBank/DDBJ databases">
        <title>Draft genome assemblies for two species of Escallonia (Escalloniales).</title>
        <authorList>
            <person name="Chanderbali A."/>
            <person name="Dervinis C."/>
            <person name="Anghel I."/>
            <person name="Soltis D."/>
            <person name="Soltis P."/>
            <person name="Zapata F."/>
        </authorList>
    </citation>
    <scope>NUCLEOTIDE SEQUENCE</scope>
    <source>
        <strain evidence="1">UCBG64.0493</strain>
        <tissue evidence="1">Leaf</tissue>
    </source>
</reference>